<accession>A0ABD6EZ55</accession>
<evidence type="ECO:0000256" key="3">
    <source>
        <dbReference type="ARBA" id="ARBA00023163"/>
    </source>
</evidence>
<evidence type="ECO:0000256" key="4">
    <source>
        <dbReference type="ARBA" id="ARBA00023242"/>
    </source>
</evidence>
<feature type="compositionally biased region" description="Basic and acidic residues" evidence="5">
    <location>
        <begin position="39"/>
        <end position="49"/>
    </location>
</feature>
<evidence type="ECO:0000256" key="2">
    <source>
        <dbReference type="ARBA" id="ARBA00023015"/>
    </source>
</evidence>
<dbReference type="CDD" id="cd20394">
    <property type="entry name" value="Tudor_SGF29_rpt2"/>
    <property type="match status" value="1"/>
</dbReference>
<dbReference type="Pfam" id="PF07039">
    <property type="entry name" value="SGF29_Tudor"/>
    <property type="match status" value="1"/>
</dbReference>
<dbReference type="PANTHER" id="PTHR21539">
    <property type="entry name" value="SAGA-ASSOCIATED FACTOR 29"/>
    <property type="match status" value="1"/>
</dbReference>
<dbReference type="Proteomes" id="UP001608902">
    <property type="component" value="Unassembled WGS sequence"/>
</dbReference>
<comment type="caution">
    <text evidence="7">The sequence shown here is derived from an EMBL/GenBank/DDBJ whole genome shotgun (WGS) entry which is preliminary data.</text>
</comment>
<evidence type="ECO:0000313" key="8">
    <source>
        <dbReference type="Proteomes" id="UP001608902"/>
    </source>
</evidence>
<dbReference type="CDD" id="cd20393">
    <property type="entry name" value="Tudor_SGF29_rpt1"/>
    <property type="match status" value="1"/>
</dbReference>
<keyword evidence="8" id="KW-1185">Reference proteome</keyword>
<dbReference type="InterPro" id="IPR047287">
    <property type="entry name" value="Tudor_SGF29_rpt2"/>
</dbReference>
<dbReference type="PANTHER" id="PTHR21539:SF0">
    <property type="entry name" value="SAGA-ASSOCIATED FACTOR 29"/>
    <property type="match status" value="1"/>
</dbReference>
<gene>
    <name evidence="7" type="ORF">AB6A40_009258</name>
</gene>
<protein>
    <recommendedName>
        <fullName evidence="6">SGF29 C-terminal domain-containing protein</fullName>
    </recommendedName>
</protein>
<keyword evidence="3" id="KW-0804">Transcription</keyword>
<evidence type="ECO:0000259" key="6">
    <source>
        <dbReference type="PROSITE" id="PS51518"/>
    </source>
</evidence>
<comment type="subcellular location">
    <subcellularLocation>
        <location evidence="1">Nucleus</location>
    </subcellularLocation>
</comment>
<sequence>MICRGNILLFFFRSDSICQRFAVGHLMPPRSGRRLSNQQKKDEDEKRQFTQSVREKAKLMVPMKNEVNKCLANLQSFYDKNKLSIGCKVSGQMRSKLIALHTRALEALEAEEKFQRGLMDDIERFRKLRSEVRKDSRLDCGSLMERLSYRARTLPLWIGPVDSYPPPLVGGIAAPDDTPVKEGAFVAALISGVWILAEVISVHSTNKYEVKDVDGEQNVKVVAKSRLIQLPCWRADPLRDSHALFPRNAIVLALYPQTTCFYKGAVERAPRTADEDYLIAFEDSTYKTGYSPPFSVPQRYVLTHKKNLGYGSDGLPKVRK</sequence>
<name>A0ABD6EZ55_9BILA</name>
<evidence type="ECO:0000313" key="7">
    <source>
        <dbReference type="EMBL" id="MFH4982549.1"/>
    </source>
</evidence>
<dbReference type="PROSITE" id="PS51518">
    <property type="entry name" value="SGF29_C"/>
    <property type="match status" value="1"/>
</dbReference>
<feature type="domain" description="SGF29 C-terminal" evidence="6">
    <location>
        <begin position="176"/>
        <end position="310"/>
    </location>
</feature>
<organism evidence="7 8">
    <name type="scientific">Gnathostoma spinigerum</name>
    <dbReference type="NCBI Taxonomy" id="75299"/>
    <lineage>
        <taxon>Eukaryota</taxon>
        <taxon>Metazoa</taxon>
        <taxon>Ecdysozoa</taxon>
        <taxon>Nematoda</taxon>
        <taxon>Chromadorea</taxon>
        <taxon>Rhabditida</taxon>
        <taxon>Spirurina</taxon>
        <taxon>Gnathostomatomorpha</taxon>
        <taxon>Gnathostomatoidea</taxon>
        <taxon>Gnathostomatidae</taxon>
        <taxon>Gnathostoma</taxon>
    </lineage>
</organism>
<dbReference type="EMBL" id="JBGFUD010009555">
    <property type="protein sequence ID" value="MFH4982549.1"/>
    <property type="molecule type" value="Genomic_DNA"/>
</dbReference>
<dbReference type="InterPro" id="IPR037802">
    <property type="entry name" value="SGF29"/>
</dbReference>
<evidence type="ECO:0000256" key="5">
    <source>
        <dbReference type="SAM" id="MobiDB-lite"/>
    </source>
</evidence>
<dbReference type="AlphaFoldDB" id="A0ABD6EZ55"/>
<dbReference type="GO" id="GO:0005634">
    <property type="term" value="C:nucleus"/>
    <property type="evidence" value="ECO:0007669"/>
    <property type="project" value="UniProtKB-SubCell"/>
</dbReference>
<dbReference type="InterPro" id="IPR010750">
    <property type="entry name" value="SGF29_tudor-like_dom"/>
</dbReference>
<reference evidence="7 8" key="1">
    <citation type="submission" date="2024-08" db="EMBL/GenBank/DDBJ databases">
        <title>Gnathostoma spinigerum genome.</title>
        <authorList>
            <person name="Gonzalez-Bertolin B."/>
            <person name="Monzon S."/>
            <person name="Zaballos A."/>
            <person name="Jimenez P."/>
            <person name="Dekumyoy P."/>
            <person name="Varona S."/>
            <person name="Cuesta I."/>
            <person name="Sumanam S."/>
            <person name="Adisakwattana P."/>
            <person name="Gasser R.B."/>
            <person name="Hernandez-Gonzalez A."/>
            <person name="Young N.D."/>
            <person name="Perteguer M.J."/>
        </authorList>
    </citation>
    <scope>NUCLEOTIDE SEQUENCE [LARGE SCALE GENOMIC DNA]</scope>
    <source>
        <strain evidence="7">AL3</strain>
        <tissue evidence="7">Liver</tissue>
    </source>
</reference>
<proteinExistence type="predicted"/>
<dbReference type="Gene3D" id="2.30.30.140">
    <property type="match status" value="2"/>
</dbReference>
<keyword evidence="2" id="KW-0805">Transcription regulation</keyword>
<keyword evidence="4" id="KW-0539">Nucleus</keyword>
<feature type="region of interest" description="Disordered" evidence="5">
    <location>
        <begin position="29"/>
        <end position="49"/>
    </location>
</feature>
<evidence type="ECO:0000256" key="1">
    <source>
        <dbReference type="ARBA" id="ARBA00004123"/>
    </source>
</evidence>
<dbReference type="InterPro" id="IPR047288">
    <property type="entry name" value="Tudor_SGF29_rpt1"/>
</dbReference>